<dbReference type="PROSITE" id="PS01300">
    <property type="entry name" value="RECR"/>
    <property type="match status" value="1"/>
</dbReference>
<dbReference type="PANTHER" id="PTHR30446">
    <property type="entry name" value="RECOMBINATION PROTEIN RECR"/>
    <property type="match status" value="1"/>
</dbReference>
<evidence type="ECO:0000259" key="8">
    <source>
        <dbReference type="PROSITE" id="PS50880"/>
    </source>
</evidence>
<dbReference type="Pfam" id="PF21175">
    <property type="entry name" value="RecR_C"/>
    <property type="match status" value="1"/>
</dbReference>
<comment type="similarity">
    <text evidence="7">Belongs to the RecR family.</text>
</comment>
<dbReference type="RefSeq" id="WP_249242485.1">
    <property type="nucleotide sequence ID" value="NZ_CP096649.1"/>
</dbReference>
<keyword evidence="6 7" id="KW-0234">DNA repair</keyword>
<dbReference type="InterPro" id="IPR015967">
    <property type="entry name" value="Rcmb_RecR_Znf"/>
</dbReference>
<protein>
    <recommendedName>
        <fullName evidence="7">Recombination protein RecR</fullName>
    </recommendedName>
</protein>
<dbReference type="Pfam" id="PF13662">
    <property type="entry name" value="Toprim_4"/>
    <property type="match status" value="1"/>
</dbReference>
<dbReference type="InterPro" id="IPR034137">
    <property type="entry name" value="TOPRIM_RecR"/>
</dbReference>
<dbReference type="KEGG" id="fms:M1R53_06810"/>
<keyword evidence="2 7" id="KW-0227">DNA damage</keyword>
<evidence type="ECO:0000313" key="9">
    <source>
        <dbReference type="EMBL" id="UQK58946.1"/>
    </source>
</evidence>
<dbReference type="GO" id="GO:0006310">
    <property type="term" value="P:DNA recombination"/>
    <property type="evidence" value="ECO:0007669"/>
    <property type="project" value="UniProtKB-UniRule"/>
</dbReference>
<evidence type="ECO:0000313" key="10">
    <source>
        <dbReference type="Proteomes" id="UP000831151"/>
    </source>
</evidence>
<dbReference type="EMBL" id="CP096649">
    <property type="protein sequence ID" value="UQK58946.1"/>
    <property type="molecule type" value="Genomic_DNA"/>
</dbReference>
<dbReference type="InterPro" id="IPR023627">
    <property type="entry name" value="Rcmb_RecR"/>
</dbReference>
<dbReference type="PROSITE" id="PS50880">
    <property type="entry name" value="TOPRIM"/>
    <property type="match status" value="1"/>
</dbReference>
<organism evidence="9 10">
    <name type="scientific">Fenollaria massiliensis</name>
    <dbReference type="NCBI Taxonomy" id="938288"/>
    <lineage>
        <taxon>Bacteria</taxon>
        <taxon>Bacillati</taxon>
        <taxon>Bacillota</taxon>
        <taxon>Clostridia</taxon>
        <taxon>Eubacteriales</taxon>
        <taxon>Fenollaria</taxon>
    </lineage>
</organism>
<sequence>MDRLDKLVKNLESFPQFGSKSSIKFAYYLLNNKDKAMSLAKDIEETLENIHRCKICCNYSEADVCGICSDDERDHSTILVVEKEENVMRLDKEGGYNGLYHVLGGTINMLEGIGPDEINMTELFQRIDGSVKEVIIATDPDVAGAVTANYIKENIPDKSVKVTRIGTGVPMGADLSYYDAETIRKAIDNRVDM</sequence>
<keyword evidence="5 7" id="KW-0233">DNA recombination</keyword>
<dbReference type="CDD" id="cd01025">
    <property type="entry name" value="TOPRIM_recR"/>
    <property type="match status" value="1"/>
</dbReference>
<evidence type="ECO:0000256" key="1">
    <source>
        <dbReference type="ARBA" id="ARBA00022723"/>
    </source>
</evidence>
<dbReference type="GO" id="GO:0006281">
    <property type="term" value="P:DNA repair"/>
    <property type="evidence" value="ECO:0007669"/>
    <property type="project" value="UniProtKB-UniRule"/>
</dbReference>
<keyword evidence="1 7" id="KW-0479">Metal-binding</keyword>
<dbReference type="Gene3D" id="3.30.60.80">
    <property type="match status" value="1"/>
</dbReference>
<dbReference type="GO" id="GO:0008270">
    <property type="term" value="F:zinc ion binding"/>
    <property type="evidence" value="ECO:0007669"/>
    <property type="project" value="UniProtKB-KW"/>
</dbReference>
<dbReference type="PANTHER" id="PTHR30446:SF0">
    <property type="entry name" value="RECOMBINATION PROTEIN RECR"/>
    <property type="match status" value="1"/>
</dbReference>
<dbReference type="InterPro" id="IPR000093">
    <property type="entry name" value="DNA_Rcmb_RecR"/>
</dbReference>
<dbReference type="InterPro" id="IPR006171">
    <property type="entry name" value="TOPRIM_dom"/>
</dbReference>
<dbReference type="Gene3D" id="3.40.1360.10">
    <property type="match status" value="1"/>
</dbReference>
<accession>A0A9E7IX25</accession>
<proteinExistence type="inferred from homology"/>
<keyword evidence="4 7" id="KW-0862">Zinc</keyword>
<gene>
    <name evidence="7 9" type="primary">recR</name>
    <name evidence="9" type="ORF">M1R53_06810</name>
</gene>
<dbReference type="NCBIfam" id="TIGR00615">
    <property type="entry name" value="recR"/>
    <property type="match status" value="1"/>
</dbReference>
<evidence type="ECO:0000256" key="6">
    <source>
        <dbReference type="ARBA" id="ARBA00023204"/>
    </source>
</evidence>
<evidence type="ECO:0000256" key="2">
    <source>
        <dbReference type="ARBA" id="ARBA00022763"/>
    </source>
</evidence>
<dbReference type="Gene3D" id="1.10.8.420">
    <property type="entry name" value="RecR Domain 1"/>
    <property type="match status" value="1"/>
</dbReference>
<evidence type="ECO:0000256" key="5">
    <source>
        <dbReference type="ARBA" id="ARBA00023172"/>
    </source>
</evidence>
<dbReference type="AlphaFoldDB" id="A0A9E7IX25"/>
<dbReference type="Pfam" id="PF02132">
    <property type="entry name" value="RecR_ZnF"/>
    <property type="match status" value="1"/>
</dbReference>
<dbReference type="SMART" id="SM00493">
    <property type="entry name" value="TOPRIM"/>
    <property type="match status" value="1"/>
</dbReference>
<evidence type="ECO:0000256" key="3">
    <source>
        <dbReference type="ARBA" id="ARBA00022771"/>
    </source>
</evidence>
<dbReference type="HAMAP" id="MF_00017">
    <property type="entry name" value="RecR"/>
    <property type="match status" value="1"/>
</dbReference>
<comment type="function">
    <text evidence="7">May play a role in DNA repair. It seems to be involved in an RecBC-independent recombinational process of DNA repair. It may act with RecF and RecO.</text>
</comment>
<reference evidence="9" key="1">
    <citation type="submission" date="2022-04" db="EMBL/GenBank/DDBJ databases">
        <title>Complete genome sequences of Ezakiella coagulans and Fenollaria massiliensis.</title>
        <authorList>
            <person name="France M.T."/>
            <person name="Clifford J."/>
            <person name="Narina S."/>
            <person name="Rutt L."/>
            <person name="Ravel J."/>
        </authorList>
    </citation>
    <scope>NUCLEOTIDE SEQUENCE</scope>
    <source>
        <strain evidence="9">C0061C2</strain>
    </source>
</reference>
<feature type="zinc finger region" description="C4-type" evidence="7">
    <location>
        <begin position="53"/>
        <end position="68"/>
    </location>
</feature>
<feature type="domain" description="Toprim" evidence="8">
    <location>
        <begin position="76"/>
        <end position="170"/>
    </location>
</feature>
<evidence type="ECO:0000256" key="4">
    <source>
        <dbReference type="ARBA" id="ARBA00022833"/>
    </source>
</evidence>
<keyword evidence="3 7" id="KW-0863">Zinc-finger</keyword>
<evidence type="ECO:0000256" key="7">
    <source>
        <dbReference type="HAMAP-Rule" id="MF_00017"/>
    </source>
</evidence>
<dbReference type="SUPFAM" id="SSF111304">
    <property type="entry name" value="Recombination protein RecR"/>
    <property type="match status" value="1"/>
</dbReference>
<dbReference type="Proteomes" id="UP000831151">
    <property type="component" value="Chromosome"/>
</dbReference>
<dbReference type="GO" id="GO:0003677">
    <property type="term" value="F:DNA binding"/>
    <property type="evidence" value="ECO:0007669"/>
    <property type="project" value="UniProtKB-UniRule"/>
</dbReference>
<name>A0A9E7IX25_9FIRM</name>
<keyword evidence="10" id="KW-1185">Reference proteome</keyword>